<evidence type="ECO:0000256" key="10">
    <source>
        <dbReference type="SAM" id="Coils"/>
    </source>
</evidence>
<keyword evidence="2" id="KW-1003">Cell membrane</keyword>
<dbReference type="SMART" id="SM00283">
    <property type="entry name" value="MA"/>
    <property type="match status" value="1"/>
</dbReference>
<reference evidence="13" key="1">
    <citation type="submission" date="2016-08" db="EMBL/GenBank/DDBJ databases">
        <authorList>
            <person name="Seilhamer J.J."/>
        </authorList>
    </citation>
    <scope>NUCLEOTIDE SEQUENCE</scope>
    <source>
        <strain evidence="13">86-1</strain>
    </source>
</reference>
<keyword evidence="7 9" id="KW-0807">Transducer</keyword>
<keyword evidence="10" id="KW-0175">Coiled coil</keyword>
<evidence type="ECO:0000256" key="7">
    <source>
        <dbReference type="ARBA" id="ARBA00023224"/>
    </source>
</evidence>
<name>A0A212L9V5_9BACT</name>
<evidence type="ECO:0000256" key="4">
    <source>
        <dbReference type="ARBA" id="ARBA00022692"/>
    </source>
</evidence>
<dbReference type="InterPro" id="IPR033479">
    <property type="entry name" value="dCache_1"/>
</dbReference>
<dbReference type="GO" id="GO:0006935">
    <property type="term" value="P:chemotaxis"/>
    <property type="evidence" value="ECO:0007669"/>
    <property type="project" value="UniProtKB-KW"/>
</dbReference>
<evidence type="ECO:0000256" key="1">
    <source>
        <dbReference type="ARBA" id="ARBA00004651"/>
    </source>
</evidence>
<dbReference type="InterPro" id="IPR004089">
    <property type="entry name" value="MCPsignal_dom"/>
</dbReference>
<dbReference type="RefSeq" id="WP_179981092.1">
    <property type="nucleotide sequence ID" value="NZ_LT608333.1"/>
</dbReference>
<feature type="domain" description="Methyl-accepting transducer" evidence="12">
    <location>
        <begin position="424"/>
        <end position="660"/>
    </location>
</feature>
<dbReference type="SUPFAM" id="SSF58104">
    <property type="entry name" value="Methyl-accepting chemotaxis protein (MCP) signaling domain"/>
    <property type="match status" value="1"/>
</dbReference>
<gene>
    <name evidence="13" type="ORF">KL86DES1_21848</name>
</gene>
<evidence type="ECO:0000256" key="9">
    <source>
        <dbReference type="PROSITE-ProRule" id="PRU00284"/>
    </source>
</evidence>
<dbReference type="CDD" id="cd12912">
    <property type="entry name" value="PDC2_MCP_like"/>
    <property type="match status" value="1"/>
</dbReference>
<dbReference type="AlphaFoldDB" id="A0A212L9V5"/>
<evidence type="ECO:0000259" key="12">
    <source>
        <dbReference type="PROSITE" id="PS50111"/>
    </source>
</evidence>
<keyword evidence="5 11" id="KW-1133">Transmembrane helix</keyword>
<feature type="transmembrane region" description="Helical" evidence="11">
    <location>
        <begin position="296"/>
        <end position="319"/>
    </location>
</feature>
<comment type="similarity">
    <text evidence="8">Belongs to the methyl-accepting chemotaxis (MCP) protein family.</text>
</comment>
<dbReference type="GO" id="GO:0005886">
    <property type="term" value="C:plasma membrane"/>
    <property type="evidence" value="ECO:0007669"/>
    <property type="project" value="UniProtKB-SubCell"/>
</dbReference>
<dbReference type="InterPro" id="IPR029151">
    <property type="entry name" value="Sensor-like_sf"/>
</dbReference>
<evidence type="ECO:0000313" key="13">
    <source>
        <dbReference type="EMBL" id="SCM74290.1"/>
    </source>
</evidence>
<dbReference type="Gene3D" id="3.30.450.20">
    <property type="entry name" value="PAS domain"/>
    <property type="match status" value="1"/>
</dbReference>
<dbReference type="PROSITE" id="PS50111">
    <property type="entry name" value="CHEMOTAXIS_TRANSDUC_2"/>
    <property type="match status" value="1"/>
</dbReference>
<keyword evidence="4 11" id="KW-0812">Transmembrane</keyword>
<dbReference type="FunFam" id="1.10.287.950:FF:000001">
    <property type="entry name" value="Methyl-accepting chemotaxis sensory transducer"/>
    <property type="match status" value="1"/>
</dbReference>
<dbReference type="CDD" id="cd12914">
    <property type="entry name" value="PDC1_DGC_like"/>
    <property type="match status" value="1"/>
</dbReference>
<organism evidence="13">
    <name type="scientific">uncultured Desulfovibrio sp</name>
    <dbReference type="NCBI Taxonomy" id="167968"/>
    <lineage>
        <taxon>Bacteria</taxon>
        <taxon>Pseudomonadati</taxon>
        <taxon>Thermodesulfobacteriota</taxon>
        <taxon>Desulfovibrionia</taxon>
        <taxon>Desulfovibrionales</taxon>
        <taxon>Desulfovibrionaceae</taxon>
        <taxon>Desulfovibrio</taxon>
        <taxon>environmental samples</taxon>
    </lineage>
</organism>
<evidence type="ECO:0000256" key="8">
    <source>
        <dbReference type="ARBA" id="ARBA00029447"/>
    </source>
</evidence>
<protein>
    <recommendedName>
        <fullName evidence="12">Methyl-accepting transducer domain-containing protein</fullName>
    </recommendedName>
</protein>
<keyword evidence="3" id="KW-0145">Chemotaxis</keyword>
<dbReference type="Gene3D" id="1.10.287.950">
    <property type="entry name" value="Methyl-accepting chemotaxis protein"/>
    <property type="match status" value="1"/>
</dbReference>
<dbReference type="GO" id="GO:0007165">
    <property type="term" value="P:signal transduction"/>
    <property type="evidence" value="ECO:0007669"/>
    <property type="project" value="UniProtKB-KW"/>
</dbReference>
<evidence type="ECO:0000256" key="6">
    <source>
        <dbReference type="ARBA" id="ARBA00023136"/>
    </source>
</evidence>
<dbReference type="Pfam" id="PF02743">
    <property type="entry name" value="dCache_1"/>
    <property type="match status" value="1"/>
</dbReference>
<dbReference type="EMBL" id="FMJC01000002">
    <property type="protein sequence ID" value="SCM74290.1"/>
    <property type="molecule type" value="Genomic_DNA"/>
</dbReference>
<dbReference type="Gene3D" id="6.10.340.10">
    <property type="match status" value="1"/>
</dbReference>
<dbReference type="PANTHER" id="PTHR32089:SF112">
    <property type="entry name" value="LYSOZYME-LIKE PROTEIN-RELATED"/>
    <property type="match status" value="1"/>
</dbReference>
<dbReference type="PANTHER" id="PTHR32089">
    <property type="entry name" value="METHYL-ACCEPTING CHEMOTAXIS PROTEIN MCPB"/>
    <property type="match status" value="1"/>
</dbReference>
<keyword evidence="6 11" id="KW-0472">Membrane</keyword>
<dbReference type="Pfam" id="PF00015">
    <property type="entry name" value="MCPsignal"/>
    <property type="match status" value="1"/>
</dbReference>
<dbReference type="CDD" id="cd11386">
    <property type="entry name" value="MCP_signal"/>
    <property type="match status" value="1"/>
</dbReference>
<dbReference type="SUPFAM" id="SSF103190">
    <property type="entry name" value="Sensory domain-like"/>
    <property type="match status" value="1"/>
</dbReference>
<proteinExistence type="inferred from homology"/>
<evidence type="ECO:0000256" key="2">
    <source>
        <dbReference type="ARBA" id="ARBA00022475"/>
    </source>
</evidence>
<feature type="coiled-coil region" evidence="10">
    <location>
        <begin position="375"/>
        <end position="412"/>
    </location>
</feature>
<sequence>MKRGLMTKMILFILVPAILGLVLLAGMSYKMSEKILRTQIETDMTTVLQTQASGIHAVIMGLRDSLAIVSQNNRITQYINLYNTDAPDALSSPQAVAVDNALREFTEVSDNIIYSALIAPDGKVIAHHVRGQNGPSKTVGTDFSKRPYFPEALKGNTSISDVVSLTTGQPTTVIAIPVKREGKIVGVVTVGIDDANLADDTTNLVKVGEKGFAFIYDMNGKMIMHPDPKARSREDGTLAHVREMVSTKHGRVTYTDAKGEAKIVYFQQLPQENWVIGLELDRDEVLAPVQQLFTNALLLAGGCVLIVGFMIIISARGIARMASGFSRMAEAVAGGRLDTDAEEKLLLTRAQNRKDEFSVLGQGMEHMVGNIKSLLQESEQKTLAAEQAADAAQQATARAEEAAQRAERAKREGMLAAAEQLEGVVSIIFSASSQLSAQIEQSDHTAVGSAQRLGEAATAMNEMNATVQEVARNASAAASVSAETRANAEAGAKIVQSALQSIDQVHKVSLDLKEDMAKLNEHAQAINRIMSVISDIADQTNLLALNAAIEAARAGDAGRGFAVVADEVRKLAEKTMASTHDVGGAIGAIQQSVSQSIAAMDKALHEVETATLFANQSGDALRQIVTNVEASADQVGAIATASEEQSAASEEINHSITQVNEMSNQTAQAMGEAAQAVAELARQAQALNQLITEMKQG</sequence>
<evidence type="ECO:0000256" key="11">
    <source>
        <dbReference type="SAM" id="Phobius"/>
    </source>
</evidence>
<evidence type="ECO:0000256" key="5">
    <source>
        <dbReference type="ARBA" id="ARBA00022989"/>
    </source>
</evidence>
<evidence type="ECO:0000256" key="3">
    <source>
        <dbReference type="ARBA" id="ARBA00022500"/>
    </source>
</evidence>
<feature type="coiled-coil region" evidence="10">
    <location>
        <begin position="670"/>
        <end position="697"/>
    </location>
</feature>
<accession>A0A212L9V5</accession>
<comment type="subcellular location">
    <subcellularLocation>
        <location evidence="1">Cell membrane</location>
        <topology evidence="1">Multi-pass membrane protein</topology>
    </subcellularLocation>
</comment>